<reference evidence="2" key="5">
    <citation type="journal article" date="2021" name="G3 (Bethesda)">
        <title>Aegilops tauschii genome assembly Aet v5.0 features greater sequence contiguity and improved annotation.</title>
        <authorList>
            <person name="Wang L."/>
            <person name="Zhu T."/>
            <person name="Rodriguez J.C."/>
            <person name="Deal K.R."/>
            <person name="Dubcovsky J."/>
            <person name="McGuire P.E."/>
            <person name="Lux T."/>
            <person name="Spannagl M."/>
            <person name="Mayer K.F.X."/>
            <person name="Baldrich P."/>
            <person name="Meyers B.C."/>
            <person name="Huo N."/>
            <person name="Gu Y.Q."/>
            <person name="Zhou H."/>
            <person name="Devos K.M."/>
            <person name="Bennetzen J.L."/>
            <person name="Unver T."/>
            <person name="Budak H."/>
            <person name="Gulick P.J."/>
            <person name="Galiba G."/>
            <person name="Kalapos B."/>
            <person name="Nelson D.R."/>
            <person name="Li P."/>
            <person name="You F.M."/>
            <person name="Luo M.C."/>
            <person name="Dvorak J."/>
        </authorList>
    </citation>
    <scope>NUCLEOTIDE SEQUENCE [LARGE SCALE GENOMIC DNA]</scope>
    <source>
        <strain evidence="2">cv. AL8/78</strain>
    </source>
</reference>
<name>A0A453N0B6_AEGTS</name>
<dbReference type="Gramene" id="AET6Gv20167200.17">
    <property type="protein sequence ID" value="AET6Gv20167200.17"/>
    <property type="gene ID" value="AET6Gv20167200"/>
</dbReference>
<accession>A0A453N0B6</accession>
<evidence type="ECO:0000313" key="2">
    <source>
        <dbReference type="EnsemblPlants" id="AET6Gv20167200.17"/>
    </source>
</evidence>
<protein>
    <submittedName>
        <fullName evidence="2">Uncharacterized protein</fullName>
    </submittedName>
</protein>
<evidence type="ECO:0000256" key="1">
    <source>
        <dbReference type="SAM" id="Phobius"/>
    </source>
</evidence>
<evidence type="ECO:0000313" key="3">
    <source>
        <dbReference type="Proteomes" id="UP000015105"/>
    </source>
</evidence>
<dbReference type="AlphaFoldDB" id="A0A453N0B6"/>
<dbReference type="EnsemblPlants" id="AET6Gv20167200.17">
    <property type="protein sequence ID" value="AET6Gv20167200.17"/>
    <property type="gene ID" value="AET6Gv20167200"/>
</dbReference>
<keyword evidence="1" id="KW-0472">Membrane</keyword>
<feature type="transmembrane region" description="Helical" evidence="1">
    <location>
        <begin position="6"/>
        <end position="25"/>
    </location>
</feature>
<reference evidence="3" key="1">
    <citation type="journal article" date="2014" name="Science">
        <title>Ancient hybridizations among the ancestral genomes of bread wheat.</title>
        <authorList>
            <consortium name="International Wheat Genome Sequencing Consortium,"/>
            <person name="Marcussen T."/>
            <person name="Sandve S.R."/>
            <person name="Heier L."/>
            <person name="Spannagl M."/>
            <person name="Pfeifer M."/>
            <person name="Jakobsen K.S."/>
            <person name="Wulff B.B."/>
            <person name="Steuernagel B."/>
            <person name="Mayer K.F."/>
            <person name="Olsen O.A."/>
        </authorList>
    </citation>
    <scope>NUCLEOTIDE SEQUENCE [LARGE SCALE GENOMIC DNA]</scope>
    <source>
        <strain evidence="3">cv. AL8/78</strain>
    </source>
</reference>
<dbReference type="Proteomes" id="UP000015105">
    <property type="component" value="Chromosome 6D"/>
</dbReference>
<keyword evidence="1" id="KW-0812">Transmembrane</keyword>
<proteinExistence type="predicted"/>
<reference evidence="2" key="3">
    <citation type="journal article" date="2017" name="Nature">
        <title>Genome sequence of the progenitor of the wheat D genome Aegilops tauschii.</title>
        <authorList>
            <person name="Luo M.C."/>
            <person name="Gu Y.Q."/>
            <person name="Puiu D."/>
            <person name="Wang H."/>
            <person name="Twardziok S.O."/>
            <person name="Deal K.R."/>
            <person name="Huo N."/>
            <person name="Zhu T."/>
            <person name="Wang L."/>
            <person name="Wang Y."/>
            <person name="McGuire P.E."/>
            <person name="Liu S."/>
            <person name="Long H."/>
            <person name="Ramasamy R.K."/>
            <person name="Rodriguez J.C."/>
            <person name="Van S.L."/>
            <person name="Yuan L."/>
            <person name="Wang Z."/>
            <person name="Xia Z."/>
            <person name="Xiao L."/>
            <person name="Anderson O.D."/>
            <person name="Ouyang S."/>
            <person name="Liang Y."/>
            <person name="Zimin A.V."/>
            <person name="Pertea G."/>
            <person name="Qi P."/>
            <person name="Bennetzen J.L."/>
            <person name="Dai X."/>
            <person name="Dawson M.W."/>
            <person name="Muller H.G."/>
            <person name="Kugler K."/>
            <person name="Rivarola-Duarte L."/>
            <person name="Spannagl M."/>
            <person name="Mayer K.F.X."/>
            <person name="Lu F.H."/>
            <person name="Bevan M.W."/>
            <person name="Leroy P."/>
            <person name="Li P."/>
            <person name="You F.M."/>
            <person name="Sun Q."/>
            <person name="Liu Z."/>
            <person name="Lyons E."/>
            <person name="Wicker T."/>
            <person name="Salzberg S.L."/>
            <person name="Devos K.M."/>
            <person name="Dvorak J."/>
        </authorList>
    </citation>
    <scope>NUCLEOTIDE SEQUENCE [LARGE SCALE GENOMIC DNA]</scope>
    <source>
        <strain evidence="2">cv. AL8/78</strain>
    </source>
</reference>
<sequence length="77" mass="9249">FYKSYVDTLLIMMIFLFLFCLKKLVRDKFSSLTLCWWVLVFFQWSRFGSALQRLVSPTGMLYNKNFNQPEHIKVKAT</sequence>
<keyword evidence="1" id="KW-1133">Transmembrane helix</keyword>
<keyword evidence="3" id="KW-1185">Reference proteome</keyword>
<reference evidence="3" key="2">
    <citation type="journal article" date="2017" name="Nat. Plants">
        <title>The Aegilops tauschii genome reveals multiple impacts of transposons.</title>
        <authorList>
            <person name="Zhao G."/>
            <person name="Zou C."/>
            <person name="Li K."/>
            <person name="Wang K."/>
            <person name="Li T."/>
            <person name="Gao L."/>
            <person name="Zhang X."/>
            <person name="Wang H."/>
            <person name="Yang Z."/>
            <person name="Liu X."/>
            <person name="Jiang W."/>
            <person name="Mao L."/>
            <person name="Kong X."/>
            <person name="Jiao Y."/>
            <person name="Jia J."/>
        </authorList>
    </citation>
    <scope>NUCLEOTIDE SEQUENCE [LARGE SCALE GENOMIC DNA]</scope>
    <source>
        <strain evidence="3">cv. AL8/78</strain>
    </source>
</reference>
<organism evidence="2 3">
    <name type="scientific">Aegilops tauschii subsp. strangulata</name>
    <name type="common">Goatgrass</name>
    <dbReference type="NCBI Taxonomy" id="200361"/>
    <lineage>
        <taxon>Eukaryota</taxon>
        <taxon>Viridiplantae</taxon>
        <taxon>Streptophyta</taxon>
        <taxon>Embryophyta</taxon>
        <taxon>Tracheophyta</taxon>
        <taxon>Spermatophyta</taxon>
        <taxon>Magnoliopsida</taxon>
        <taxon>Liliopsida</taxon>
        <taxon>Poales</taxon>
        <taxon>Poaceae</taxon>
        <taxon>BOP clade</taxon>
        <taxon>Pooideae</taxon>
        <taxon>Triticodae</taxon>
        <taxon>Triticeae</taxon>
        <taxon>Triticinae</taxon>
        <taxon>Aegilops</taxon>
    </lineage>
</organism>
<reference evidence="2" key="4">
    <citation type="submission" date="2019-03" db="UniProtKB">
        <authorList>
            <consortium name="EnsemblPlants"/>
        </authorList>
    </citation>
    <scope>IDENTIFICATION</scope>
</reference>